<dbReference type="PROSITE" id="PS01124">
    <property type="entry name" value="HTH_ARAC_FAMILY_2"/>
    <property type="match status" value="1"/>
</dbReference>
<keyword evidence="1" id="KW-0805">Transcription regulation</keyword>
<dbReference type="InterPro" id="IPR018060">
    <property type="entry name" value="HTH_AraC"/>
</dbReference>
<dbReference type="InterPro" id="IPR009057">
    <property type="entry name" value="Homeodomain-like_sf"/>
</dbReference>
<dbReference type="RefSeq" id="WP_170034240.1">
    <property type="nucleotide sequence ID" value="NZ_JABDTL010000001.1"/>
</dbReference>
<evidence type="ECO:0000313" key="5">
    <source>
        <dbReference type="EMBL" id="MBB6073548.1"/>
    </source>
</evidence>
<dbReference type="Gene3D" id="1.10.10.60">
    <property type="entry name" value="Homeodomain-like"/>
    <property type="match status" value="1"/>
</dbReference>
<reference evidence="5 6" key="1">
    <citation type="submission" date="2020-08" db="EMBL/GenBank/DDBJ databases">
        <title>Genomic Encyclopedia of Type Strains, Phase IV (KMG-IV): sequencing the most valuable type-strain genomes for metagenomic binning, comparative biology and taxonomic classification.</title>
        <authorList>
            <person name="Goeker M."/>
        </authorList>
    </citation>
    <scope>NUCLEOTIDE SEQUENCE [LARGE SCALE GENOMIC DNA]</scope>
    <source>
        <strain evidence="5 6">DSM 29007</strain>
    </source>
</reference>
<dbReference type="SUPFAM" id="SSF46689">
    <property type="entry name" value="Homeodomain-like"/>
    <property type="match status" value="1"/>
</dbReference>
<dbReference type="SMART" id="SM00342">
    <property type="entry name" value="HTH_ARAC"/>
    <property type="match status" value="1"/>
</dbReference>
<evidence type="ECO:0000256" key="2">
    <source>
        <dbReference type="ARBA" id="ARBA00023125"/>
    </source>
</evidence>
<dbReference type="Pfam" id="PF20240">
    <property type="entry name" value="DUF6597"/>
    <property type="match status" value="1"/>
</dbReference>
<dbReference type="PANTHER" id="PTHR46796">
    <property type="entry name" value="HTH-TYPE TRANSCRIPTIONAL ACTIVATOR RHAS-RELATED"/>
    <property type="match status" value="1"/>
</dbReference>
<dbReference type="Pfam" id="PF12833">
    <property type="entry name" value="HTH_18"/>
    <property type="match status" value="1"/>
</dbReference>
<accession>A0A841H6E3</accession>
<organism evidence="5 6">
    <name type="scientific">Longimicrobium terrae</name>
    <dbReference type="NCBI Taxonomy" id="1639882"/>
    <lineage>
        <taxon>Bacteria</taxon>
        <taxon>Pseudomonadati</taxon>
        <taxon>Gemmatimonadota</taxon>
        <taxon>Longimicrobiia</taxon>
        <taxon>Longimicrobiales</taxon>
        <taxon>Longimicrobiaceae</taxon>
        <taxon>Longimicrobium</taxon>
    </lineage>
</organism>
<dbReference type="GO" id="GO:0003700">
    <property type="term" value="F:DNA-binding transcription factor activity"/>
    <property type="evidence" value="ECO:0007669"/>
    <property type="project" value="InterPro"/>
</dbReference>
<evidence type="ECO:0000256" key="3">
    <source>
        <dbReference type="ARBA" id="ARBA00023163"/>
    </source>
</evidence>
<keyword evidence="2 5" id="KW-0238">DNA-binding</keyword>
<keyword evidence="3" id="KW-0804">Transcription</keyword>
<dbReference type="EMBL" id="JACHIA010000026">
    <property type="protein sequence ID" value="MBB6073548.1"/>
    <property type="molecule type" value="Genomic_DNA"/>
</dbReference>
<comment type="caution">
    <text evidence="5">The sequence shown here is derived from an EMBL/GenBank/DDBJ whole genome shotgun (WGS) entry which is preliminary data.</text>
</comment>
<protein>
    <submittedName>
        <fullName evidence="5">AraC-like DNA-binding protein</fullName>
    </submittedName>
</protein>
<dbReference type="GO" id="GO:0043565">
    <property type="term" value="F:sequence-specific DNA binding"/>
    <property type="evidence" value="ECO:0007669"/>
    <property type="project" value="InterPro"/>
</dbReference>
<sequence length="286" mass="31843">MQTTAPTPPRGILRTGPADNAFQLGRRMPSADVAEFVEHFWTVRWDLRGREPQLQETLPHPSVHLTIETDRSRIMGVVRRRFSVTLADEGFAFGIKFRPGAFQPFLGAAVSTIADRELSLEAVFGAEGTALDAAIRSVEDTDERADRAESFLRARLPAPDENRLLARQLVDRILEDRAILRVEDLVRHTGMSARTLQRLFSRYVGATPKWVIQRYRLHEAAERLASGQDAAGPSLAYELGYCDQAHFINDFRAIVGVSPAEYARRSAAARCPRGVVPITPPATDAR</sequence>
<name>A0A841H6E3_9BACT</name>
<evidence type="ECO:0000313" key="6">
    <source>
        <dbReference type="Proteomes" id="UP000582837"/>
    </source>
</evidence>
<dbReference type="AlphaFoldDB" id="A0A841H6E3"/>
<feature type="domain" description="HTH araC/xylS-type" evidence="4">
    <location>
        <begin position="164"/>
        <end position="265"/>
    </location>
</feature>
<gene>
    <name evidence="5" type="ORF">HNQ61_005219</name>
</gene>
<evidence type="ECO:0000256" key="1">
    <source>
        <dbReference type="ARBA" id="ARBA00023015"/>
    </source>
</evidence>
<keyword evidence="6" id="KW-1185">Reference proteome</keyword>
<proteinExistence type="predicted"/>
<evidence type="ECO:0000259" key="4">
    <source>
        <dbReference type="PROSITE" id="PS01124"/>
    </source>
</evidence>
<dbReference type="InterPro" id="IPR050204">
    <property type="entry name" value="AraC_XylS_family_regulators"/>
</dbReference>
<dbReference type="Proteomes" id="UP000582837">
    <property type="component" value="Unassembled WGS sequence"/>
</dbReference>
<dbReference type="InterPro" id="IPR046532">
    <property type="entry name" value="DUF6597"/>
</dbReference>